<accession>A0ABQ2K974</accession>
<keyword evidence="3" id="KW-1185">Reference proteome</keyword>
<organism evidence="2 3">
    <name type="scientific">Nocardia rhizosphaerihabitans</name>
    <dbReference type="NCBI Taxonomy" id="1691570"/>
    <lineage>
        <taxon>Bacteria</taxon>
        <taxon>Bacillati</taxon>
        <taxon>Actinomycetota</taxon>
        <taxon>Actinomycetes</taxon>
        <taxon>Mycobacteriales</taxon>
        <taxon>Nocardiaceae</taxon>
        <taxon>Nocardia</taxon>
    </lineage>
</organism>
<dbReference type="Proteomes" id="UP000658127">
    <property type="component" value="Unassembled WGS sequence"/>
</dbReference>
<comment type="caution">
    <text evidence="2">The sequence shown here is derived from an EMBL/GenBank/DDBJ whole genome shotgun (WGS) entry which is preliminary data.</text>
</comment>
<reference evidence="3" key="1">
    <citation type="journal article" date="2019" name="Int. J. Syst. Evol. Microbiol.">
        <title>The Global Catalogue of Microorganisms (GCM) 10K type strain sequencing project: providing services to taxonomists for standard genome sequencing and annotation.</title>
        <authorList>
            <consortium name="The Broad Institute Genomics Platform"/>
            <consortium name="The Broad Institute Genome Sequencing Center for Infectious Disease"/>
            <person name="Wu L."/>
            <person name="Ma J."/>
        </authorList>
    </citation>
    <scope>NUCLEOTIDE SEQUENCE [LARGE SCALE GENOMIC DNA]</scope>
    <source>
        <strain evidence="3">CGMCC 4.7329</strain>
    </source>
</reference>
<protein>
    <submittedName>
        <fullName evidence="2">Uncharacterized protein</fullName>
    </submittedName>
</protein>
<sequence>MTEHAEHDRLGDFVASKTTLIRRHAGAFADVVADFQRAPGPATEYTLLDELDHRVEQFLAEYVPAVITSAPGCGSARSVSPPRPGRAAARSAHSTAR</sequence>
<proteinExistence type="predicted"/>
<evidence type="ECO:0000256" key="1">
    <source>
        <dbReference type="SAM" id="MobiDB-lite"/>
    </source>
</evidence>
<dbReference type="EMBL" id="BMNE01000002">
    <property type="protein sequence ID" value="GGN76727.1"/>
    <property type="molecule type" value="Genomic_DNA"/>
</dbReference>
<gene>
    <name evidence="2" type="ORF">GCM10011610_22500</name>
</gene>
<evidence type="ECO:0000313" key="3">
    <source>
        <dbReference type="Proteomes" id="UP000658127"/>
    </source>
</evidence>
<feature type="compositionally biased region" description="Low complexity" evidence="1">
    <location>
        <begin position="75"/>
        <end position="97"/>
    </location>
</feature>
<evidence type="ECO:0000313" key="2">
    <source>
        <dbReference type="EMBL" id="GGN76727.1"/>
    </source>
</evidence>
<feature type="region of interest" description="Disordered" evidence="1">
    <location>
        <begin position="70"/>
        <end position="97"/>
    </location>
</feature>
<name>A0ABQ2K974_9NOCA</name>